<feature type="transmembrane region" description="Helical" evidence="1">
    <location>
        <begin position="12"/>
        <end position="32"/>
    </location>
</feature>
<evidence type="ECO:0000256" key="1">
    <source>
        <dbReference type="SAM" id="Phobius"/>
    </source>
</evidence>
<accession>A0A437RH18</accession>
<dbReference type="AlphaFoldDB" id="A0A437RH18"/>
<keyword evidence="1" id="KW-1133">Transmembrane helix</keyword>
<dbReference type="EMBL" id="SACR01000003">
    <property type="protein sequence ID" value="RVU46014.1"/>
    <property type="molecule type" value="Genomic_DNA"/>
</dbReference>
<sequence>MYFESEQWVGPFAWQMAAGMAGICAVSMAWAAPHKVLDLRTMSDPAGGYEISLCSRPSPSGNIPGHAFVTYAHRPKQNARPRILSLGFTTSSGAAKAALSYKGWLGVDADGYLKEENYSSVKEKCLVAQVDKSAFDRAWSFAFPLTDIPVLESLTFKGIYTLGENDCMDFMILVATSLKGVKVPQRGATEFPQPYLRRLIDSN</sequence>
<dbReference type="OrthoDB" id="9255724at2"/>
<keyword evidence="1" id="KW-0472">Membrane</keyword>
<keyword evidence="1" id="KW-0812">Transmembrane</keyword>
<evidence type="ECO:0000313" key="2">
    <source>
        <dbReference type="EMBL" id="RVU46014.1"/>
    </source>
</evidence>
<evidence type="ECO:0000313" key="3">
    <source>
        <dbReference type="Proteomes" id="UP000285575"/>
    </source>
</evidence>
<keyword evidence="3" id="KW-1185">Reference proteome</keyword>
<gene>
    <name evidence="2" type="ORF">EOE66_09060</name>
</gene>
<protein>
    <submittedName>
        <fullName evidence="2">Uncharacterized protein</fullName>
    </submittedName>
</protein>
<dbReference type="Proteomes" id="UP000285575">
    <property type="component" value="Unassembled WGS sequence"/>
</dbReference>
<name>A0A437RH18_9BURK</name>
<proteinExistence type="predicted"/>
<dbReference type="RefSeq" id="WP_128228386.1">
    <property type="nucleotide sequence ID" value="NZ_SACR01000003.1"/>
</dbReference>
<reference evidence="2 3" key="1">
    <citation type="submission" date="2019-01" db="EMBL/GenBank/DDBJ databases">
        <authorList>
            <person name="Chen W.-M."/>
        </authorList>
    </citation>
    <scope>NUCLEOTIDE SEQUENCE [LARGE SCALE GENOMIC DNA]</scope>
    <source>
        <strain evidence="2 3">KYPY4</strain>
    </source>
</reference>
<comment type="caution">
    <text evidence="2">The sequence shown here is derived from an EMBL/GenBank/DDBJ whole genome shotgun (WGS) entry which is preliminary data.</text>
</comment>
<organism evidence="2 3">
    <name type="scientific">Rubrivivax rivuli</name>
    <dbReference type="NCBI Taxonomy" id="1862385"/>
    <lineage>
        <taxon>Bacteria</taxon>
        <taxon>Pseudomonadati</taxon>
        <taxon>Pseudomonadota</taxon>
        <taxon>Betaproteobacteria</taxon>
        <taxon>Burkholderiales</taxon>
        <taxon>Sphaerotilaceae</taxon>
        <taxon>Rubrivivax</taxon>
    </lineage>
</organism>